<sequence>MSRRWYARDAQVGSFLQTTGTVGVDLPVPGNPYSCAESPAVTGARWPVGNVRRRAGIRPGGRRTRPGRSARWVATGMTIDDVDERSEEAA</sequence>
<accession>A0ABQ4I1P3</accession>
<evidence type="ECO:0000313" key="2">
    <source>
        <dbReference type="Proteomes" id="UP000647017"/>
    </source>
</evidence>
<organism evidence="1 2">
    <name type="scientific">Micromonospora andamanensis</name>
    <dbReference type="NCBI Taxonomy" id="1287068"/>
    <lineage>
        <taxon>Bacteria</taxon>
        <taxon>Bacillati</taxon>
        <taxon>Actinomycetota</taxon>
        <taxon>Actinomycetes</taxon>
        <taxon>Micromonosporales</taxon>
        <taxon>Micromonosporaceae</taxon>
        <taxon>Micromonospora</taxon>
    </lineage>
</organism>
<reference evidence="1 2" key="1">
    <citation type="submission" date="2021-01" db="EMBL/GenBank/DDBJ databases">
        <title>Whole genome shotgun sequence of Verrucosispora andamanensis NBRC 109075.</title>
        <authorList>
            <person name="Komaki H."/>
            <person name="Tamura T."/>
        </authorList>
    </citation>
    <scope>NUCLEOTIDE SEQUENCE [LARGE SCALE GENOMIC DNA]</scope>
    <source>
        <strain evidence="1 2">NBRC 109075</strain>
    </source>
</reference>
<gene>
    <name evidence="1" type="ORF">Van01_50110</name>
</gene>
<proteinExistence type="predicted"/>
<evidence type="ECO:0000313" key="1">
    <source>
        <dbReference type="EMBL" id="GIJ11797.1"/>
    </source>
</evidence>
<name>A0ABQ4I1P3_9ACTN</name>
<comment type="caution">
    <text evidence="1">The sequence shown here is derived from an EMBL/GenBank/DDBJ whole genome shotgun (WGS) entry which is preliminary data.</text>
</comment>
<keyword evidence="2" id="KW-1185">Reference proteome</keyword>
<dbReference type="EMBL" id="BOOZ01000038">
    <property type="protein sequence ID" value="GIJ11797.1"/>
    <property type="molecule type" value="Genomic_DNA"/>
</dbReference>
<protein>
    <submittedName>
        <fullName evidence="1">Uncharacterized protein</fullName>
    </submittedName>
</protein>
<dbReference type="Proteomes" id="UP000647017">
    <property type="component" value="Unassembled WGS sequence"/>
</dbReference>